<feature type="non-terminal residue" evidence="1">
    <location>
        <position position="1"/>
    </location>
</feature>
<sequence length="119" mass="13570">MTSEFPYGFPSWKSYYRMASSHRLKRRHQMKMLQASHMHSKGISVHAMIYDQQRCKLASMEAVFVSVDVVLVVQVQAKAKSCASFAECRFLRFCNGVFPAALMHLCCARGISVCLHPHE</sequence>
<organism evidence="1 2">
    <name type="scientific">Eragrostis curvula</name>
    <name type="common">weeping love grass</name>
    <dbReference type="NCBI Taxonomy" id="38414"/>
    <lineage>
        <taxon>Eukaryota</taxon>
        <taxon>Viridiplantae</taxon>
        <taxon>Streptophyta</taxon>
        <taxon>Embryophyta</taxon>
        <taxon>Tracheophyta</taxon>
        <taxon>Spermatophyta</taxon>
        <taxon>Magnoliopsida</taxon>
        <taxon>Liliopsida</taxon>
        <taxon>Poales</taxon>
        <taxon>Poaceae</taxon>
        <taxon>PACMAD clade</taxon>
        <taxon>Chloridoideae</taxon>
        <taxon>Eragrostideae</taxon>
        <taxon>Eragrostidinae</taxon>
        <taxon>Eragrostis</taxon>
    </lineage>
</organism>
<proteinExistence type="predicted"/>
<dbReference type="EMBL" id="RWGY01000039">
    <property type="protein sequence ID" value="TVU08769.1"/>
    <property type="molecule type" value="Genomic_DNA"/>
</dbReference>
<dbReference type="Gramene" id="TVU08769">
    <property type="protein sequence ID" value="TVU08769"/>
    <property type="gene ID" value="EJB05_42181"/>
</dbReference>
<comment type="caution">
    <text evidence="1">The sequence shown here is derived from an EMBL/GenBank/DDBJ whole genome shotgun (WGS) entry which is preliminary data.</text>
</comment>
<protein>
    <submittedName>
        <fullName evidence="1">Uncharacterized protein</fullName>
    </submittedName>
</protein>
<dbReference type="Proteomes" id="UP000324897">
    <property type="component" value="Chromosome 3"/>
</dbReference>
<keyword evidence="2" id="KW-1185">Reference proteome</keyword>
<gene>
    <name evidence="1" type="ORF">EJB05_42181</name>
</gene>
<dbReference type="AlphaFoldDB" id="A0A5J9TBT2"/>
<reference evidence="1 2" key="1">
    <citation type="journal article" date="2019" name="Sci. Rep.">
        <title>A high-quality genome of Eragrostis curvula grass provides insights into Poaceae evolution and supports new strategies to enhance forage quality.</title>
        <authorList>
            <person name="Carballo J."/>
            <person name="Santos B.A.C.M."/>
            <person name="Zappacosta D."/>
            <person name="Garbus I."/>
            <person name="Selva J.P."/>
            <person name="Gallo C.A."/>
            <person name="Diaz A."/>
            <person name="Albertini E."/>
            <person name="Caccamo M."/>
            <person name="Echenique V."/>
        </authorList>
    </citation>
    <scope>NUCLEOTIDE SEQUENCE [LARGE SCALE GENOMIC DNA]</scope>
    <source>
        <strain evidence="2">cv. Victoria</strain>
        <tissue evidence="1">Leaf</tissue>
    </source>
</reference>
<evidence type="ECO:0000313" key="2">
    <source>
        <dbReference type="Proteomes" id="UP000324897"/>
    </source>
</evidence>
<evidence type="ECO:0000313" key="1">
    <source>
        <dbReference type="EMBL" id="TVU08769.1"/>
    </source>
</evidence>
<accession>A0A5J9TBT2</accession>
<name>A0A5J9TBT2_9POAL</name>